<comment type="caution">
    <text evidence="2">The sequence shown here is derived from an EMBL/GenBank/DDBJ whole genome shotgun (WGS) entry which is preliminary data.</text>
</comment>
<dbReference type="PANTHER" id="PTHR47642:SF5">
    <property type="entry name" value="ATP-DEPENDENT DNA HELICASE"/>
    <property type="match status" value="1"/>
</dbReference>
<sequence>MSTTFGSLPDKLGNILESDMASQQQSASMIAAEASTSLPHLGQAALWATEFKIQTVPPLFPEQQAAFDSIMATQCGLVLLTGGPGSGKTHLTQRLAHAFAAGGRSILLSATTGAAAVNLSKSASTVHDNFVIPVTGFFRPLPMHSVKRLLLKESQIFIIDEMSMLTHATLNNVLNRLMQIHNVSSFPEVLQKVLILLVGDHAQLPPVCQHIKTVTRARQQQMLAAASHQQIDEAQNKEDEIPDMSLCQRCHLAFSPHWQDMTKYNLSCQPRFDDPGYAEFLNLMRSGQPTQDQVDEALSALNGVTYITKEEARQMVGAHCSALCTHREDVTEYNQHAVLNSFTQAMQVPVALHSDAHDVPEMASWLADPKFHRFTHVAIGCRVALLDNIQVSKGAANGSTGTVTALEFFAPPCHHQQQLSARRKKMVLTDMSAMPLDAGELYAIHVQLDACSSCESTIRVTRSDFVRLHGETKGTRGRKPYWKSFFPLTLAYALTAHRAQGATITDNVIIDVRSAFAPGLLYVMLSRVKNRKQLFIVGRISASMCAPIQLPQHSTLGTTTTGD</sequence>
<name>A0A250XU04_9CHLO</name>
<dbReference type="Gene3D" id="3.40.50.300">
    <property type="entry name" value="P-loop containing nucleotide triphosphate hydrolases"/>
    <property type="match status" value="1"/>
</dbReference>
<keyword evidence="3" id="KW-1185">Reference proteome</keyword>
<protein>
    <recommendedName>
        <fullName evidence="1">AAA+ ATPase domain-containing protein</fullName>
    </recommendedName>
</protein>
<dbReference type="AlphaFoldDB" id="A0A250XU04"/>
<dbReference type="Proteomes" id="UP000232323">
    <property type="component" value="Unassembled WGS sequence"/>
</dbReference>
<dbReference type="SUPFAM" id="SSF52540">
    <property type="entry name" value="P-loop containing nucleoside triphosphate hydrolases"/>
    <property type="match status" value="2"/>
</dbReference>
<dbReference type="OrthoDB" id="547928at2759"/>
<accession>A0A250XU04</accession>
<dbReference type="STRING" id="1157962.A0A250XU04"/>
<gene>
    <name evidence="2" type="ORF">CEUSTIGMA_g13869.t1</name>
</gene>
<dbReference type="SMART" id="SM00382">
    <property type="entry name" value="AAA"/>
    <property type="match status" value="1"/>
</dbReference>
<dbReference type="PANTHER" id="PTHR47642">
    <property type="entry name" value="ATP-DEPENDENT DNA HELICASE"/>
    <property type="match status" value="1"/>
</dbReference>
<evidence type="ECO:0000313" key="2">
    <source>
        <dbReference type="EMBL" id="GAX86459.1"/>
    </source>
</evidence>
<dbReference type="Pfam" id="PF13604">
    <property type="entry name" value="AAA_30"/>
    <property type="match status" value="1"/>
</dbReference>
<feature type="domain" description="AAA+ ATPase" evidence="1">
    <location>
        <begin position="74"/>
        <end position="208"/>
    </location>
</feature>
<reference evidence="2 3" key="1">
    <citation type="submission" date="2017-08" db="EMBL/GenBank/DDBJ databases">
        <title>Acidophilic green algal genome provides insights into adaptation to an acidic environment.</title>
        <authorList>
            <person name="Hirooka S."/>
            <person name="Hirose Y."/>
            <person name="Kanesaki Y."/>
            <person name="Higuchi S."/>
            <person name="Fujiwara T."/>
            <person name="Onuma R."/>
            <person name="Era A."/>
            <person name="Ohbayashi R."/>
            <person name="Uzuka A."/>
            <person name="Nozaki H."/>
            <person name="Yoshikawa H."/>
            <person name="Miyagishima S.Y."/>
        </authorList>
    </citation>
    <scope>NUCLEOTIDE SEQUENCE [LARGE SCALE GENOMIC DNA]</scope>
    <source>
        <strain evidence="2 3">NIES-2499</strain>
    </source>
</reference>
<evidence type="ECO:0000313" key="3">
    <source>
        <dbReference type="Proteomes" id="UP000232323"/>
    </source>
</evidence>
<proteinExistence type="predicted"/>
<evidence type="ECO:0000259" key="1">
    <source>
        <dbReference type="SMART" id="SM00382"/>
    </source>
</evidence>
<dbReference type="CDD" id="cd18809">
    <property type="entry name" value="SF1_C_RecD"/>
    <property type="match status" value="1"/>
</dbReference>
<dbReference type="InterPro" id="IPR051055">
    <property type="entry name" value="PIF1_helicase"/>
</dbReference>
<dbReference type="EMBL" id="BEGY01000312">
    <property type="protein sequence ID" value="GAX86459.1"/>
    <property type="molecule type" value="Genomic_DNA"/>
</dbReference>
<dbReference type="InterPro" id="IPR027417">
    <property type="entry name" value="P-loop_NTPase"/>
</dbReference>
<organism evidence="2 3">
    <name type="scientific">Chlamydomonas eustigma</name>
    <dbReference type="NCBI Taxonomy" id="1157962"/>
    <lineage>
        <taxon>Eukaryota</taxon>
        <taxon>Viridiplantae</taxon>
        <taxon>Chlorophyta</taxon>
        <taxon>core chlorophytes</taxon>
        <taxon>Chlorophyceae</taxon>
        <taxon>CS clade</taxon>
        <taxon>Chlamydomonadales</taxon>
        <taxon>Chlamydomonadaceae</taxon>
        <taxon>Chlamydomonas</taxon>
    </lineage>
</organism>
<dbReference type="InterPro" id="IPR003593">
    <property type="entry name" value="AAA+_ATPase"/>
</dbReference>